<dbReference type="SUPFAM" id="SSF50249">
    <property type="entry name" value="Nucleic acid-binding proteins"/>
    <property type="match status" value="1"/>
</dbReference>
<dbReference type="InterPro" id="IPR003583">
    <property type="entry name" value="Hlx-hairpin-Hlx_DNA-bd_motif"/>
</dbReference>
<dbReference type="GO" id="GO:0048476">
    <property type="term" value="C:Holliday junction resolvase complex"/>
    <property type="evidence" value="ECO:0007669"/>
    <property type="project" value="UniProtKB-UniRule"/>
</dbReference>
<dbReference type="EMBL" id="BMXG01000007">
    <property type="protein sequence ID" value="GHB98961.1"/>
    <property type="molecule type" value="Genomic_DNA"/>
</dbReference>
<comment type="function">
    <text evidence="6">The RuvA-RuvB-RuvC complex processes Holliday junction (HJ) DNA during genetic recombination and DNA repair, while the RuvA-RuvB complex plays an important role in the rescue of blocked DNA replication forks via replication fork reversal (RFR). RuvA specifically binds to HJ cruciform DNA, conferring on it an open structure. The RuvB hexamer acts as an ATP-dependent pump, pulling dsDNA into and through the RuvAB complex. HJ branch migration allows RuvC to scan DNA until it finds its consensus sequence, where it cleaves and resolves the cruciform DNA.</text>
</comment>
<keyword evidence="1 6" id="KW-0963">Cytoplasm</keyword>
<dbReference type="RefSeq" id="WP_189513315.1">
    <property type="nucleotide sequence ID" value="NZ_BMXG01000007.1"/>
</dbReference>
<dbReference type="GO" id="GO:0009379">
    <property type="term" value="C:Holliday junction helicase complex"/>
    <property type="evidence" value="ECO:0007669"/>
    <property type="project" value="InterPro"/>
</dbReference>
<feature type="region of interest" description="Domain III" evidence="6">
    <location>
        <begin position="154"/>
        <end position="201"/>
    </location>
</feature>
<dbReference type="Pfam" id="PF01330">
    <property type="entry name" value="RuvA_N"/>
    <property type="match status" value="1"/>
</dbReference>
<evidence type="ECO:0000256" key="3">
    <source>
        <dbReference type="ARBA" id="ARBA00023125"/>
    </source>
</evidence>
<evidence type="ECO:0000313" key="8">
    <source>
        <dbReference type="EMBL" id="GHB98961.1"/>
    </source>
</evidence>
<reference evidence="8" key="2">
    <citation type="submission" date="2020-09" db="EMBL/GenBank/DDBJ databases">
        <authorList>
            <person name="Sun Q."/>
            <person name="Kim S."/>
        </authorList>
    </citation>
    <scope>NUCLEOTIDE SEQUENCE</scope>
    <source>
        <strain evidence="8">KCTC 12870</strain>
    </source>
</reference>
<dbReference type="InterPro" id="IPR000085">
    <property type="entry name" value="RuvA"/>
</dbReference>
<reference evidence="8" key="1">
    <citation type="journal article" date="2014" name="Int. J. Syst. Evol. Microbiol.">
        <title>Complete genome sequence of Corynebacterium casei LMG S-19264T (=DSM 44701T), isolated from a smear-ripened cheese.</title>
        <authorList>
            <consortium name="US DOE Joint Genome Institute (JGI-PGF)"/>
            <person name="Walter F."/>
            <person name="Albersmeier A."/>
            <person name="Kalinowski J."/>
            <person name="Ruckert C."/>
        </authorList>
    </citation>
    <scope>NUCLEOTIDE SEQUENCE</scope>
    <source>
        <strain evidence="8">KCTC 12870</strain>
    </source>
</reference>
<gene>
    <name evidence="6 8" type="primary">ruvA</name>
    <name evidence="8" type="ORF">GCM10007047_13750</name>
</gene>
<dbReference type="Pfam" id="PF14520">
    <property type="entry name" value="HHH_5"/>
    <property type="match status" value="1"/>
</dbReference>
<dbReference type="Gene3D" id="2.40.50.140">
    <property type="entry name" value="Nucleic acid-binding proteins"/>
    <property type="match status" value="1"/>
</dbReference>
<sequence length="201" mass="20959">MIAYLQGKVADATPLTAIIDVNGIGYALTIPVTTAEKLPPVGQQTKIWTVAVYREDSASLYGFATIDERDFFRLLVEKVSGIGPKIAISILSKLSVAMLQQAIASGDVGLLAKCPGIGKKTAERLVVELKDKVGALGGSNIANADNTGVSPSSVAPLSIQDAVAALVALGYKLPDADKSVRKAAQTRPDATTEELIRAALN</sequence>
<dbReference type="GO" id="GO:0005524">
    <property type="term" value="F:ATP binding"/>
    <property type="evidence" value="ECO:0007669"/>
    <property type="project" value="InterPro"/>
</dbReference>
<dbReference type="HAMAP" id="MF_00031">
    <property type="entry name" value="DNA_HJ_migration_RuvA"/>
    <property type="match status" value="1"/>
</dbReference>
<comment type="subunit">
    <text evidence="6">Homotetramer. Forms an RuvA(8)-RuvB(12)-Holliday junction (HJ) complex. HJ DNA is sandwiched between 2 RuvA tetramers; dsDNA enters through RuvA and exits via RuvB. An RuvB hexamer assembles on each DNA strand where it exits the tetramer. Each RuvB hexamer is contacted by two RuvA subunits (via domain III) on 2 adjacent RuvB subunits; this complex drives branch migration. In the full resolvosome a probable DNA-RuvA(4)-RuvB(12)-RuvC(2) complex forms which resolves the HJ.</text>
</comment>
<dbReference type="InterPro" id="IPR010994">
    <property type="entry name" value="RuvA_2-like"/>
</dbReference>
<dbReference type="Proteomes" id="UP000642829">
    <property type="component" value="Unassembled WGS sequence"/>
</dbReference>
<dbReference type="GO" id="GO:0000400">
    <property type="term" value="F:four-way junction DNA binding"/>
    <property type="evidence" value="ECO:0007669"/>
    <property type="project" value="UniProtKB-UniRule"/>
</dbReference>
<dbReference type="GO" id="GO:0006310">
    <property type="term" value="P:DNA recombination"/>
    <property type="evidence" value="ECO:0007669"/>
    <property type="project" value="UniProtKB-UniRule"/>
</dbReference>
<feature type="region of interest" description="Domain I" evidence="6">
    <location>
        <begin position="1"/>
        <end position="64"/>
    </location>
</feature>
<comment type="caution">
    <text evidence="8">The sequence shown here is derived from an EMBL/GenBank/DDBJ whole genome shotgun (WGS) entry which is preliminary data.</text>
</comment>
<keyword evidence="8" id="KW-0067">ATP-binding</keyword>
<dbReference type="InterPro" id="IPR012340">
    <property type="entry name" value="NA-bd_OB-fold"/>
</dbReference>
<dbReference type="InterPro" id="IPR011114">
    <property type="entry name" value="RuvA_C"/>
</dbReference>
<keyword evidence="9" id="KW-1185">Reference proteome</keyword>
<dbReference type="AlphaFoldDB" id="A0A8J3DGZ5"/>
<name>A0A8J3DGZ5_9BACT</name>
<dbReference type="GO" id="GO:0005737">
    <property type="term" value="C:cytoplasm"/>
    <property type="evidence" value="ECO:0007669"/>
    <property type="project" value="UniProtKB-SubCell"/>
</dbReference>
<dbReference type="InterPro" id="IPR036267">
    <property type="entry name" value="RuvA_C_sf"/>
</dbReference>
<dbReference type="NCBIfam" id="TIGR00084">
    <property type="entry name" value="ruvA"/>
    <property type="match status" value="1"/>
</dbReference>
<evidence type="ECO:0000256" key="6">
    <source>
        <dbReference type="HAMAP-Rule" id="MF_00031"/>
    </source>
</evidence>
<keyword evidence="8" id="KW-0347">Helicase</keyword>
<comment type="caution">
    <text evidence="6">Lacks conserved residue(s) required for the propagation of feature annotation.</text>
</comment>
<dbReference type="SMART" id="SM00278">
    <property type="entry name" value="HhH1"/>
    <property type="match status" value="2"/>
</dbReference>
<proteinExistence type="inferred from homology"/>
<dbReference type="Gene3D" id="1.10.150.20">
    <property type="entry name" value="5' to 3' exonuclease, C-terminal subdomain"/>
    <property type="match status" value="1"/>
</dbReference>
<comment type="similarity">
    <text evidence="6">Belongs to the RuvA family.</text>
</comment>
<feature type="domain" description="Helix-hairpin-helix DNA-binding motif class 1" evidence="7">
    <location>
        <begin position="74"/>
        <end position="93"/>
    </location>
</feature>
<dbReference type="Pfam" id="PF07499">
    <property type="entry name" value="RuvA_C"/>
    <property type="match status" value="1"/>
</dbReference>
<dbReference type="CDD" id="cd14332">
    <property type="entry name" value="UBA_RuvA_C"/>
    <property type="match status" value="1"/>
</dbReference>
<dbReference type="InterPro" id="IPR013849">
    <property type="entry name" value="DNA_helicase_Holl-junc_RuvA_I"/>
</dbReference>
<accession>A0A8J3DGZ5</accession>
<comment type="domain">
    <text evidence="6">Has three domains with a flexible linker between the domains II and III and assumes an 'L' shape. Domain III is highly mobile and contacts RuvB.</text>
</comment>
<dbReference type="Gene3D" id="1.10.8.10">
    <property type="entry name" value="DNA helicase RuvA subunit, C-terminal domain"/>
    <property type="match status" value="1"/>
</dbReference>
<dbReference type="GO" id="GO:0009378">
    <property type="term" value="F:four-way junction helicase activity"/>
    <property type="evidence" value="ECO:0007669"/>
    <property type="project" value="InterPro"/>
</dbReference>
<evidence type="ECO:0000256" key="1">
    <source>
        <dbReference type="ARBA" id="ARBA00022490"/>
    </source>
</evidence>
<dbReference type="SUPFAM" id="SSF47781">
    <property type="entry name" value="RuvA domain 2-like"/>
    <property type="match status" value="1"/>
</dbReference>
<evidence type="ECO:0000256" key="4">
    <source>
        <dbReference type="ARBA" id="ARBA00023172"/>
    </source>
</evidence>
<dbReference type="SUPFAM" id="SSF46929">
    <property type="entry name" value="DNA helicase RuvA subunit, C-terminal domain"/>
    <property type="match status" value="1"/>
</dbReference>
<keyword evidence="8" id="KW-0378">Hydrolase</keyword>
<evidence type="ECO:0000259" key="7">
    <source>
        <dbReference type="SMART" id="SM00278"/>
    </source>
</evidence>
<evidence type="ECO:0000256" key="5">
    <source>
        <dbReference type="ARBA" id="ARBA00023204"/>
    </source>
</evidence>
<protein>
    <recommendedName>
        <fullName evidence="6">Holliday junction branch migration complex subunit RuvA</fullName>
    </recommendedName>
</protein>
<dbReference type="GO" id="GO:0006281">
    <property type="term" value="P:DNA repair"/>
    <property type="evidence" value="ECO:0007669"/>
    <property type="project" value="UniProtKB-UniRule"/>
</dbReference>
<comment type="subcellular location">
    <subcellularLocation>
        <location evidence="6">Cytoplasm</location>
    </subcellularLocation>
</comment>
<evidence type="ECO:0000256" key="2">
    <source>
        <dbReference type="ARBA" id="ARBA00022763"/>
    </source>
</evidence>
<keyword evidence="5 6" id="KW-0234">DNA repair</keyword>
<organism evidence="8 9">
    <name type="scientific">Cerasicoccus arenae</name>
    <dbReference type="NCBI Taxonomy" id="424488"/>
    <lineage>
        <taxon>Bacteria</taxon>
        <taxon>Pseudomonadati</taxon>
        <taxon>Verrucomicrobiota</taxon>
        <taxon>Opitutia</taxon>
        <taxon>Puniceicoccales</taxon>
        <taxon>Cerasicoccaceae</taxon>
        <taxon>Cerasicoccus</taxon>
    </lineage>
</organism>
<feature type="domain" description="Helix-hairpin-helix DNA-binding motif class 1" evidence="7">
    <location>
        <begin position="109"/>
        <end position="128"/>
    </location>
</feature>
<keyword evidence="2 6" id="KW-0227">DNA damage</keyword>
<keyword evidence="3 6" id="KW-0238">DNA-binding</keyword>
<keyword evidence="8" id="KW-0547">Nucleotide-binding</keyword>
<evidence type="ECO:0000313" key="9">
    <source>
        <dbReference type="Proteomes" id="UP000642829"/>
    </source>
</evidence>
<keyword evidence="4 6" id="KW-0233">DNA recombination</keyword>